<evidence type="ECO:0000256" key="2">
    <source>
        <dbReference type="ARBA" id="ARBA00022525"/>
    </source>
</evidence>
<dbReference type="Ensembl" id="ENSLLET00000020385.1">
    <property type="protein sequence ID" value="ENSLLEP00000019614.1"/>
    <property type="gene ID" value="ENSLLEG00000012447.1"/>
</dbReference>
<dbReference type="GO" id="GO:0005615">
    <property type="term" value="C:extracellular space"/>
    <property type="evidence" value="ECO:0007669"/>
    <property type="project" value="TreeGrafter"/>
</dbReference>
<dbReference type="Proteomes" id="UP000694569">
    <property type="component" value="Unplaced"/>
</dbReference>
<dbReference type="PROSITE" id="PS50041">
    <property type="entry name" value="C_TYPE_LECTIN_2"/>
    <property type="match status" value="1"/>
</dbReference>
<evidence type="ECO:0000313" key="8">
    <source>
        <dbReference type="Ensembl" id="ENSLLEP00000019614.1"/>
    </source>
</evidence>
<dbReference type="AlphaFoldDB" id="A0A8C5MTV9"/>
<feature type="region of interest" description="Disordered" evidence="6">
    <location>
        <begin position="1"/>
        <end position="39"/>
    </location>
</feature>
<feature type="compositionally biased region" description="Pro residues" evidence="6">
    <location>
        <begin position="1"/>
        <end position="10"/>
    </location>
</feature>
<keyword evidence="3" id="KW-0732">Signal</keyword>
<dbReference type="Gene3D" id="3.10.100.10">
    <property type="entry name" value="Mannose-Binding Protein A, subunit A"/>
    <property type="match status" value="1"/>
</dbReference>
<keyword evidence="5" id="KW-1015">Disulfide bond</keyword>
<evidence type="ECO:0000259" key="7">
    <source>
        <dbReference type="PROSITE" id="PS50041"/>
    </source>
</evidence>
<keyword evidence="2" id="KW-0964">Secreted</keyword>
<dbReference type="SUPFAM" id="SSF56436">
    <property type="entry name" value="C-type lectin-like"/>
    <property type="match status" value="1"/>
</dbReference>
<evidence type="ECO:0000256" key="3">
    <source>
        <dbReference type="ARBA" id="ARBA00022729"/>
    </source>
</evidence>
<dbReference type="PANTHER" id="PTHR22799">
    <property type="entry name" value="TETRANECTIN-RELATED"/>
    <property type="match status" value="1"/>
</dbReference>
<evidence type="ECO:0000256" key="5">
    <source>
        <dbReference type="ARBA" id="ARBA00023157"/>
    </source>
</evidence>
<evidence type="ECO:0000256" key="1">
    <source>
        <dbReference type="ARBA" id="ARBA00004613"/>
    </source>
</evidence>
<dbReference type="InterPro" id="IPR001304">
    <property type="entry name" value="C-type_lectin-like"/>
</dbReference>
<dbReference type="GeneTree" id="ENSGT00940000155748"/>
<evidence type="ECO:0000313" key="9">
    <source>
        <dbReference type="Proteomes" id="UP000694569"/>
    </source>
</evidence>
<keyword evidence="9" id="KW-1185">Reference proteome</keyword>
<dbReference type="InterPro" id="IPR018378">
    <property type="entry name" value="C-type_lectin_CS"/>
</dbReference>
<dbReference type="GO" id="GO:0008083">
    <property type="term" value="F:growth factor activity"/>
    <property type="evidence" value="ECO:0007669"/>
    <property type="project" value="TreeGrafter"/>
</dbReference>
<protein>
    <recommendedName>
        <fullName evidence="7">C-type lectin domain-containing protein</fullName>
    </recommendedName>
</protein>
<sequence length="174" mass="18918">MLAPPLPPPERQPHDAEPSCCAGSVQHMQGGGREKAQPGEKDSILTFLLFHGGKEADKKVFVTNGHEENFESAQRTCKEAGGNIATPLSAAENIATQEILQTKGENAKAFLGISDLQVEGIFKYVGGDKISYTNWNLGEPNNSKDSEDCVEIQDNGKWNDIPCSLSRLVICEFQ</sequence>
<organism evidence="8 9">
    <name type="scientific">Leptobrachium leishanense</name>
    <name type="common">Leishan spiny toad</name>
    <dbReference type="NCBI Taxonomy" id="445787"/>
    <lineage>
        <taxon>Eukaryota</taxon>
        <taxon>Metazoa</taxon>
        <taxon>Chordata</taxon>
        <taxon>Craniata</taxon>
        <taxon>Vertebrata</taxon>
        <taxon>Euteleostomi</taxon>
        <taxon>Amphibia</taxon>
        <taxon>Batrachia</taxon>
        <taxon>Anura</taxon>
        <taxon>Pelobatoidea</taxon>
        <taxon>Megophryidae</taxon>
        <taxon>Leptobrachium</taxon>
    </lineage>
</organism>
<name>A0A8C5MTV9_9ANUR</name>
<feature type="domain" description="C-type lectin" evidence="7">
    <location>
        <begin position="56"/>
        <end position="172"/>
    </location>
</feature>
<evidence type="ECO:0000256" key="6">
    <source>
        <dbReference type="SAM" id="MobiDB-lite"/>
    </source>
</evidence>
<dbReference type="SMART" id="SM00034">
    <property type="entry name" value="CLECT"/>
    <property type="match status" value="1"/>
</dbReference>
<comment type="subcellular location">
    <subcellularLocation>
        <location evidence="1">Secreted</location>
    </subcellularLocation>
</comment>
<dbReference type="GO" id="GO:0001503">
    <property type="term" value="P:ossification"/>
    <property type="evidence" value="ECO:0007669"/>
    <property type="project" value="TreeGrafter"/>
</dbReference>
<dbReference type="InterPro" id="IPR016186">
    <property type="entry name" value="C-type_lectin-like/link_sf"/>
</dbReference>
<dbReference type="OrthoDB" id="10255512at2759"/>
<dbReference type="GO" id="GO:0030246">
    <property type="term" value="F:carbohydrate binding"/>
    <property type="evidence" value="ECO:0007669"/>
    <property type="project" value="UniProtKB-KW"/>
</dbReference>
<keyword evidence="4" id="KW-0430">Lectin</keyword>
<reference evidence="8" key="1">
    <citation type="submission" date="2025-08" db="UniProtKB">
        <authorList>
            <consortium name="Ensembl"/>
        </authorList>
    </citation>
    <scope>IDENTIFICATION</scope>
</reference>
<dbReference type="InterPro" id="IPR016187">
    <property type="entry name" value="CTDL_fold"/>
</dbReference>
<dbReference type="PROSITE" id="PS00615">
    <property type="entry name" value="C_TYPE_LECTIN_1"/>
    <property type="match status" value="1"/>
</dbReference>
<accession>A0A8C5MTV9</accession>
<dbReference type="InterPro" id="IPR051663">
    <property type="entry name" value="CLec_Tetranectin-domain"/>
</dbReference>
<dbReference type="PANTHER" id="PTHR22799:SF1">
    <property type="entry name" value="C-TYPE LECTIN DOMAIN FAMILY 11 MEMBER A"/>
    <property type="match status" value="1"/>
</dbReference>
<proteinExistence type="predicted"/>
<evidence type="ECO:0000256" key="4">
    <source>
        <dbReference type="ARBA" id="ARBA00022734"/>
    </source>
</evidence>
<dbReference type="Pfam" id="PF00059">
    <property type="entry name" value="Lectin_C"/>
    <property type="match status" value="1"/>
</dbReference>
<reference evidence="8" key="2">
    <citation type="submission" date="2025-09" db="UniProtKB">
        <authorList>
            <consortium name="Ensembl"/>
        </authorList>
    </citation>
    <scope>IDENTIFICATION</scope>
</reference>